<dbReference type="InterPro" id="IPR024071">
    <property type="entry name" value="S-Me-THD_C_sf"/>
</dbReference>
<dbReference type="SUPFAM" id="SSF160991">
    <property type="entry name" value="CV3147-like"/>
    <property type="match status" value="1"/>
</dbReference>
<dbReference type="Proteomes" id="UP001235269">
    <property type="component" value="Unassembled WGS sequence"/>
</dbReference>
<dbReference type="InterPro" id="IPR027479">
    <property type="entry name" value="S-Me-THD_N_sf"/>
</dbReference>
<proteinExistence type="predicted"/>
<protein>
    <submittedName>
        <fullName evidence="3">DUF917 family protein</fullName>
    </submittedName>
</protein>
<feature type="domain" description="S-Me-THD-like C-terminal" evidence="2">
    <location>
        <begin position="167"/>
        <end position="359"/>
    </location>
</feature>
<evidence type="ECO:0000313" key="3">
    <source>
        <dbReference type="EMBL" id="MDQ0455767.1"/>
    </source>
</evidence>
<sequence>MPILTDQDIDDLAVGAALLGTGGGGDPYIGKLMAKAAIAEFGPVELIPLETVADDAVVLACGAMGAPTILIEKIPSGEEMATALAFYEANLDVKTTAVIPFEAGGINSMVPIALAARHRLPVIDADGMGRAFPQLEMETFNVYGVPAGPVALADERGNKVLIETASAAKAEWYARGITIRMGGQASIANYGMDGITVKYVSVPATMTLAIGIGRTLREAQASHSDPIAALIAFFAKTHYRHAGVIASGKVTDVARREENGWSVGVVTIEPFDSSKPKVKIRIQNENLVAEEEDGAVLAIVPDLITVLDLDTAEAITTERLRYGQRVNVLAVRVPPIMRTREALAVFGPRAFGLKHEYQPFGLDCGLAAVK</sequence>
<dbReference type="InterPro" id="IPR010318">
    <property type="entry name" value="S-Me-THD_N"/>
</dbReference>
<dbReference type="EMBL" id="JAUSWH010000005">
    <property type="protein sequence ID" value="MDQ0455767.1"/>
    <property type="molecule type" value="Genomic_DNA"/>
</dbReference>
<evidence type="ECO:0000313" key="4">
    <source>
        <dbReference type="Proteomes" id="UP001235269"/>
    </source>
</evidence>
<feature type="domain" description="S-Me-THD N-terminal" evidence="1">
    <location>
        <begin position="7"/>
        <end position="163"/>
    </location>
</feature>
<dbReference type="Gene3D" id="3.40.1610.10">
    <property type="entry name" value="CV3147-like domain"/>
    <property type="match status" value="1"/>
</dbReference>
<dbReference type="Gene3D" id="2.40.390.10">
    <property type="entry name" value="CV3147-like"/>
    <property type="match status" value="1"/>
</dbReference>
<accession>A0ABU0IDK1</accession>
<comment type="caution">
    <text evidence="3">The sequence shown here is derived from an EMBL/GenBank/DDBJ whole genome shotgun (WGS) entry which is preliminary data.</text>
</comment>
<reference evidence="3 4" key="1">
    <citation type="submission" date="2023-07" db="EMBL/GenBank/DDBJ databases">
        <title>Genomic Encyclopedia of Type Strains, Phase IV (KMG-IV): sequencing the most valuable type-strain genomes for metagenomic binning, comparative biology and taxonomic classification.</title>
        <authorList>
            <person name="Goeker M."/>
        </authorList>
    </citation>
    <scope>NUCLEOTIDE SEQUENCE [LARGE SCALE GENOMIC DNA]</scope>
    <source>
        <strain evidence="3 4">DSM 100301</strain>
    </source>
</reference>
<dbReference type="Pfam" id="PF06032">
    <property type="entry name" value="S-Me-THD_N"/>
    <property type="match status" value="1"/>
</dbReference>
<dbReference type="RefSeq" id="WP_307157960.1">
    <property type="nucleotide sequence ID" value="NZ_JAUSWH010000005.1"/>
</dbReference>
<evidence type="ECO:0000259" key="2">
    <source>
        <dbReference type="Pfam" id="PF20906"/>
    </source>
</evidence>
<gene>
    <name evidence="3" type="ORF">QO005_002107</name>
</gene>
<keyword evidence="4" id="KW-1185">Reference proteome</keyword>
<dbReference type="InterPro" id="IPR048350">
    <property type="entry name" value="S-Me-THD-like_C"/>
</dbReference>
<organism evidence="3 4">
    <name type="scientific">Rhizobium paknamense</name>
    <dbReference type="NCBI Taxonomy" id="1206817"/>
    <lineage>
        <taxon>Bacteria</taxon>
        <taxon>Pseudomonadati</taxon>
        <taxon>Pseudomonadota</taxon>
        <taxon>Alphaproteobacteria</taxon>
        <taxon>Hyphomicrobiales</taxon>
        <taxon>Rhizobiaceae</taxon>
        <taxon>Rhizobium/Agrobacterium group</taxon>
        <taxon>Rhizobium</taxon>
    </lineage>
</organism>
<name>A0ABU0IDK1_9HYPH</name>
<evidence type="ECO:0000259" key="1">
    <source>
        <dbReference type="Pfam" id="PF06032"/>
    </source>
</evidence>
<dbReference type="Pfam" id="PF20906">
    <property type="entry name" value="S-Me-THD_C"/>
    <property type="match status" value="1"/>
</dbReference>